<feature type="compositionally biased region" description="Low complexity" evidence="1">
    <location>
        <begin position="300"/>
        <end position="316"/>
    </location>
</feature>
<dbReference type="Proteomes" id="UP000652761">
    <property type="component" value="Unassembled WGS sequence"/>
</dbReference>
<evidence type="ECO:0000256" key="1">
    <source>
        <dbReference type="SAM" id="MobiDB-lite"/>
    </source>
</evidence>
<dbReference type="OrthoDB" id="785439at2759"/>
<organism evidence="2 3">
    <name type="scientific">Colocasia esculenta</name>
    <name type="common">Wild taro</name>
    <name type="synonym">Arum esculentum</name>
    <dbReference type="NCBI Taxonomy" id="4460"/>
    <lineage>
        <taxon>Eukaryota</taxon>
        <taxon>Viridiplantae</taxon>
        <taxon>Streptophyta</taxon>
        <taxon>Embryophyta</taxon>
        <taxon>Tracheophyta</taxon>
        <taxon>Spermatophyta</taxon>
        <taxon>Magnoliopsida</taxon>
        <taxon>Liliopsida</taxon>
        <taxon>Araceae</taxon>
        <taxon>Aroideae</taxon>
        <taxon>Colocasieae</taxon>
        <taxon>Colocasia</taxon>
    </lineage>
</organism>
<feature type="region of interest" description="Disordered" evidence="1">
    <location>
        <begin position="223"/>
        <end position="250"/>
    </location>
</feature>
<feature type="compositionally biased region" description="Pro residues" evidence="1">
    <location>
        <begin position="62"/>
        <end position="71"/>
    </location>
</feature>
<keyword evidence="3" id="KW-1185">Reference proteome</keyword>
<protein>
    <submittedName>
        <fullName evidence="2">Uncharacterized protein</fullName>
    </submittedName>
</protein>
<evidence type="ECO:0000313" key="2">
    <source>
        <dbReference type="EMBL" id="MQL85840.1"/>
    </source>
</evidence>
<name>A0A843UW02_COLES</name>
<feature type="region of interest" description="Disordered" evidence="1">
    <location>
        <begin position="59"/>
        <end position="79"/>
    </location>
</feature>
<proteinExistence type="predicted"/>
<feature type="region of interest" description="Disordered" evidence="1">
    <location>
        <begin position="296"/>
        <end position="326"/>
    </location>
</feature>
<accession>A0A843UW02</accession>
<dbReference type="PANTHER" id="PTHR35719">
    <property type="entry name" value="OS01G0680600 PROTEIN"/>
    <property type="match status" value="1"/>
</dbReference>
<dbReference type="PANTHER" id="PTHR35719:SF5">
    <property type="entry name" value="T6K12.7 PROTEIN"/>
    <property type="match status" value="1"/>
</dbReference>
<feature type="non-terminal residue" evidence="2">
    <location>
        <position position="353"/>
    </location>
</feature>
<dbReference type="AlphaFoldDB" id="A0A843UW02"/>
<dbReference type="EMBL" id="NMUH01000853">
    <property type="protein sequence ID" value="MQL85840.1"/>
    <property type="molecule type" value="Genomic_DNA"/>
</dbReference>
<feature type="compositionally biased region" description="Basic residues" evidence="1">
    <location>
        <begin position="224"/>
        <end position="237"/>
    </location>
</feature>
<evidence type="ECO:0000313" key="3">
    <source>
        <dbReference type="Proteomes" id="UP000652761"/>
    </source>
</evidence>
<comment type="caution">
    <text evidence="2">The sequence shown here is derived from an EMBL/GenBank/DDBJ whole genome shotgun (WGS) entry which is preliminary data.</text>
</comment>
<gene>
    <name evidence="2" type="ORF">Taro_018349</name>
</gene>
<feature type="region of interest" description="Disordered" evidence="1">
    <location>
        <begin position="95"/>
        <end position="126"/>
    </location>
</feature>
<feature type="compositionally biased region" description="Basic and acidic residues" evidence="1">
    <location>
        <begin position="317"/>
        <end position="326"/>
    </location>
</feature>
<reference evidence="2" key="1">
    <citation type="submission" date="2017-07" db="EMBL/GenBank/DDBJ databases">
        <title>Taro Niue Genome Assembly and Annotation.</title>
        <authorList>
            <person name="Atibalentja N."/>
            <person name="Keating K."/>
            <person name="Fields C.J."/>
        </authorList>
    </citation>
    <scope>NUCLEOTIDE SEQUENCE</scope>
    <source>
        <strain evidence="2">Niue_2</strain>
        <tissue evidence="2">Leaf</tissue>
    </source>
</reference>
<sequence>VTVLSSKRPRLGREGRAALHVIPGASSLPPPCGSVGAQMVAPPPRVPLRHPHRLFSLSSPFPASPLPPSQPAPADTGRSFFPRRRFRCRCSTLGGSHPAWESNAERVRPRKSGGGAGARRGAEEVEGWGHRRRAKRRWWSDETYDDEWDDDADFDLLDDDFEQPWEKIWIFKVFKSYGYFLPAIIASMLLATGPKAFLMALALPLGQSALSLAIDKLWGNASRERRRPRSKTKKKPFARSAGDLRREEGEGIGRGYQDRKAYQSWMAADAAAASDREAKSRAFGGWDELDRRKEYAEGPARQQPSKKASASSSRAPPIREGKLSRRERNKEVPLFLRLLVAVFPFLGSWTRIL</sequence>